<protein>
    <recommendedName>
        <fullName evidence="4">DUF192 domain-containing protein</fullName>
    </recommendedName>
</protein>
<keyword evidence="3" id="KW-1185">Reference proteome</keyword>
<sequence>MLERELMKSSVMTPVRVAGACLCGLLLCGPIVTQAQETGEPTHAQAELPKVALTITGHDNVRHAFSVEKATTPREQQVGEMYRKSVPADGGMIFVWSFPRQSDMWMQHTLVPLDIVFIGNDNRISSIVENAVPLSLAHISSHGPVRATLELQGGLTEKLGIVVGDKVESAALSDTKNAAP</sequence>
<dbReference type="EMBL" id="POTC01000024">
    <property type="protein sequence ID" value="POF62417.1"/>
    <property type="molecule type" value="Genomic_DNA"/>
</dbReference>
<proteinExistence type="predicted"/>
<evidence type="ECO:0000313" key="2">
    <source>
        <dbReference type="EMBL" id="POF62417.1"/>
    </source>
</evidence>
<evidence type="ECO:0000256" key="1">
    <source>
        <dbReference type="SAM" id="SignalP"/>
    </source>
</evidence>
<evidence type="ECO:0000313" key="3">
    <source>
        <dbReference type="Proteomes" id="UP000237344"/>
    </source>
</evidence>
<feature type="signal peptide" evidence="1">
    <location>
        <begin position="1"/>
        <end position="35"/>
    </location>
</feature>
<evidence type="ECO:0008006" key="4">
    <source>
        <dbReference type="Google" id="ProtNLM"/>
    </source>
</evidence>
<dbReference type="Proteomes" id="UP000237344">
    <property type="component" value="Unassembled WGS sequence"/>
</dbReference>
<name>A0A2S3W0Q5_9PROT</name>
<accession>A0A2S3W0Q5</accession>
<organism evidence="2 3">
    <name type="scientific">Novacetimonas maltaceti</name>
    <dbReference type="NCBI Taxonomy" id="1203393"/>
    <lineage>
        <taxon>Bacteria</taxon>
        <taxon>Pseudomonadati</taxon>
        <taxon>Pseudomonadota</taxon>
        <taxon>Alphaproteobacteria</taxon>
        <taxon>Acetobacterales</taxon>
        <taxon>Acetobacteraceae</taxon>
        <taxon>Novacetimonas</taxon>
    </lineage>
</organism>
<dbReference type="InterPro" id="IPR003795">
    <property type="entry name" value="DUF192"/>
</dbReference>
<dbReference type="Gene3D" id="2.60.120.1140">
    <property type="entry name" value="Protein of unknown function DUF192"/>
    <property type="match status" value="1"/>
</dbReference>
<feature type="chain" id="PRO_5015416177" description="DUF192 domain-containing protein" evidence="1">
    <location>
        <begin position="36"/>
        <end position="180"/>
    </location>
</feature>
<dbReference type="InterPro" id="IPR038695">
    <property type="entry name" value="Saro_0823-like_sf"/>
</dbReference>
<keyword evidence="1" id="KW-0732">Signal</keyword>
<reference evidence="2 3" key="1">
    <citation type="submission" date="2018-01" db="EMBL/GenBank/DDBJ databases">
        <title>Draft Genome Sequence of Komagataeibacter maltaceti LMG 1529, a Vinegar Producing Acetic Acid Bacterium Isolated from Malt Vinegar Brewery Acetifiers.</title>
        <authorList>
            <person name="Zhang Q."/>
            <person name="Hollensteiner J."/>
            <person name="Poehlein A."/>
            <person name="Daniel R."/>
        </authorList>
    </citation>
    <scope>NUCLEOTIDE SEQUENCE [LARGE SCALE GENOMIC DNA]</scope>
    <source>
        <strain evidence="2 3">LMG 1529</strain>
    </source>
</reference>
<dbReference type="PANTHER" id="PTHR37953">
    <property type="entry name" value="UPF0127 PROTEIN MJ1496"/>
    <property type="match status" value="1"/>
</dbReference>
<comment type="caution">
    <text evidence="2">The sequence shown here is derived from an EMBL/GenBank/DDBJ whole genome shotgun (WGS) entry which is preliminary data.</text>
</comment>
<gene>
    <name evidence="2" type="ORF">KMAL_19030</name>
</gene>
<dbReference type="Pfam" id="PF02643">
    <property type="entry name" value="DUF192"/>
    <property type="match status" value="1"/>
</dbReference>
<dbReference type="AlphaFoldDB" id="A0A2S3W0Q5"/>
<dbReference type="PANTHER" id="PTHR37953:SF1">
    <property type="entry name" value="UPF0127 PROTEIN MJ1496"/>
    <property type="match status" value="1"/>
</dbReference>